<feature type="region of interest" description="Disordered" evidence="11">
    <location>
        <begin position="1"/>
        <end position="26"/>
    </location>
</feature>
<dbReference type="EMBL" id="JACGCM010001497">
    <property type="protein sequence ID" value="KAF6154484.1"/>
    <property type="molecule type" value="Genomic_DNA"/>
</dbReference>
<feature type="compositionally biased region" description="Basic and acidic residues" evidence="11">
    <location>
        <begin position="1"/>
        <end position="17"/>
    </location>
</feature>
<feature type="transmembrane region" description="Helical" evidence="10">
    <location>
        <begin position="284"/>
        <end position="307"/>
    </location>
</feature>
<proteinExistence type="inferred from homology"/>
<dbReference type="InterPro" id="IPR002610">
    <property type="entry name" value="Peptidase_S54_rhomboid-like"/>
</dbReference>
<keyword evidence="8 10" id="KW-1133">Transmembrane helix</keyword>
<evidence type="ECO:0000256" key="7">
    <source>
        <dbReference type="ARBA" id="ARBA00022825"/>
    </source>
</evidence>
<evidence type="ECO:0000313" key="13">
    <source>
        <dbReference type="EMBL" id="KAF6154484.1"/>
    </source>
</evidence>
<comment type="subcellular location">
    <subcellularLocation>
        <location evidence="2 10">Membrane</location>
        <topology evidence="2 10">Multi-pass membrane protein</topology>
    </subcellularLocation>
</comment>
<evidence type="ECO:0000256" key="5">
    <source>
        <dbReference type="ARBA" id="ARBA00022692"/>
    </source>
</evidence>
<evidence type="ECO:0000256" key="3">
    <source>
        <dbReference type="ARBA" id="ARBA00009045"/>
    </source>
</evidence>
<feature type="domain" description="Peptidase S54 rhomboid" evidence="12">
    <location>
        <begin position="111"/>
        <end position="256"/>
    </location>
</feature>
<evidence type="ECO:0000256" key="1">
    <source>
        <dbReference type="ARBA" id="ARBA00000156"/>
    </source>
</evidence>
<evidence type="ECO:0000256" key="4">
    <source>
        <dbReference type="ARBA" id="ARBA00022670"/>
    </source>
</evidence>
<evidence type="ECO:0000256" key="8">
    <source>
        <dbReference type="ARBA" id="ARBA00022989"/>
    </source>
</evidence>
<protein>
    <recommendedName>
        <fullName evidence="10">RHOMBOID-like protein</fullName>
        <ecNumber evidence="10">3.4.21.105</ecNumber>
    </recommendedName>
</protein>
<keyword evidence="14" id="KW-1185">Reference proteome</keyword>
<keyword evidence="9 10" id="KW-0472">Membrane</keyword>
<evidence type="ECO:0000259" key="12">
    <source>
        <dbReference type="Pfam" id="PF01694"/>
    </source>
</evidence>
<feature type="transmembrane region" description="Helical" evidence="10">
    <location>
        <begin position="189"/>
        <end position="207"/>
    </location>
</feature>
<dbReference type="InterPro" id="IPR035952">
    <property type="entry name" value="Rhomboid-like_sf"/>
</dbReference>
<evidence type="ECO:0000256" key="6">
    <source>
        <dbReference type="ARBA" id="ARBA00022801"/>
    </source>
</evidence>
<comment type="similarity">
    <text evidence="3 10">Belongs to the peptidase S54 family.</text>
</comment>
<comment type="function">
    <text evidence="10">Serine protease involved in intramembrane proteolysis.</text>
</comment>
<keyword evidence="4 10" id="KW-0645">Protease</keyword>
<evidence type="ECO:0000256" key="10">
    <source>
        <dbReference type="RuleBase" id="RU362115"/>
    </source>
</evidence>
<evidence type="ECO:0000313" key="14">
    <source>
        <dbReference type="Proteomes" id="UP000541444"/>
    </source>
</evidence>
<dbReference type="PANTHER" id="PTHR22936">
    <property type="entry name" value="RHOMBOID-RELATED"/>
    <property type="match status" value="1"/>
</dbReference>
<dbReference type="EC" id="3.4.21.105" evidence="10"/>
<gene>
    <name evidence="13" type="ORF">GIB67_028376</name>
</gene>
<dbReference type="OrthoDB" id="418595at2759"/>
<dbReference type="Pfam" id="PF01694">
    <property type="entry name" value="Rhomboid"/>
    <property type="match status" value="1"/>
</dbReference>
<dbReference type="GO" id="GO:0016020">
    <property type="term" value="C:membrane"/>
    <property type="evidence" value="ECO:0007669"/>
    <property type="project" value="UniProtKB-SubCell"/>
</dbReference>
<keyword evidence="5 10" id="KW-0812">Transmembrane</keyword>
<comment type="catalytic activity">
    <reaction evidence="1 10">
        <text>Cleaves type-1 transmembrane domains using a catalytic dyad composed of serine and histidine that are contributed by different transmembrane domains.</text>
        <dbReference type="EC" id="3.4.21.105"/>
    </reaction>
</comment>
<dbReference type="SUPFAM" id="SSF144091">
    <property type="entry name" value="Rhomboid-like"/>
    <property type="match status" value="1"/>
</dbReference>
<keyword evidence="7 10" id="KW-0720">Serine protease</keyword>
<dbReference type="PANTHER" id="PTHR22936:SF69">
    <property type="entry name" value="RHOMBOID-LIKE PROTEIN"/>
    <property type="match status" value="1"/>
</dbReference>
<dbReference type="GO" id="GO:0005737">
    <property type="term" value="C:cytoplasm"/>
    <property type="evidence" value="ECO:0007669"/>
    <property type="project" value="UniProtKB-ARBA"/>
</dbReference>
<feature type="transmembrane region" description="Helical" evidence="10">
    <location>
        <begin position="120"/>
        <end position="141"/>
    </location>
</feature>
<dbReference type="FunFam" id="1.20.1540.10:FF:000019">
    <property type="entry name" value="RHOMBOID-like protein"/>
    <property type="match status" value="1"/>
</dbReference>
<feature type="transmembrane region" description="Helical" evidence="10">
    <location>
        <begin position="36"/>
        <end position="55"/>
    </location>
</feature>
<feature type="transmembrane region" description="Helical" evidence="10">
    <location>
        <begin position="214"/>
        <end position="233"/>
    </location>
</feature>
<keyword evidence="6 10" id="KW-0378">Hydrolase</keyword>
<feature type="transmembrane region" description="Helical" evidence="10">
    <location>
        <begin position="239"/>
        <end position="257"/>
    </location>
</feature>
<reference evidence="13 14" key="1">
    <citation type="journal article" date="2020" name="IScience">
        <title>Genome Sequencing of the Endangered Kingdonia uniflora (Circaeasteraceae, Ranunculales) Reveals Potential Mechanisms of Evolutionary Specialization.</title>
        <authorList>
            <person name="Sun Y."/>
            <person name="Deng T."/>
            <person name="Zhang A."/>
            <person name="Moore M.J."/>
            <person name="Landis J.B."/>
            <person name="Lin N."/>
            <person name="Zhang H."/>
            <person name="Zhang X."/>
            <person name="Huang J."/>
            <person name="Zhang X."/>
            <person name="Sun H."/>
            <person name="Wang H."/>
        </authorList>
    </citation>
    <scope>NUCLEOTIDE SEQUENCE [LARGE SCALE GENOMIC DNA]</scope>
    <source>
        <strain evidence="13">TB1705</strain>
        <tissue evidence="13">Leaf</tissue>
    </source>
</reference>
<dbReference type="Proteomes" id="UP000541444">
    <property type="component" value="Unassembled WGS sequence"/>
</dbReference>
<accession>A0A7J7MI83</accession>
<evidence type="ECO:0000256" key="2">
    <source>
        <dbReference type="ARBA" id="ARBA00004141"/>
    </source>
</evidence>
<sequence length="323" mass="36122">MASRDIESTEVRNKETNKNPFSSHCNESSERKWRSWLVPLFVVVNVVMFIVTMSINNCPNHHTHKSQGKCVVRFLGRLSFEPLKQNSLFGPSFATLEKLGGLESYRIAYDHEQWRLVTAMWLHAGLVHLIPSMLSLVLIGVRLERQLGFVRIGIIYILCGYGGSVLSTISFEDKTYGGSSNISVSGSGPLFGLLGAMLSELLINWSIYMKKVAAVLTITFVIAVNIVVGFLPHTDVDNFSHIGAFVTGFLLGFIFLLRPQFGWVNKRNRPADALVKSKYKVHQYVLCVFSVLLLIAGLVLGTIFVLMRCGYTRAPNSRWQCGD</sequence>
<comment type="caution">
    <text evidence="13">The sequence shown here is derived from an EMBL/GenBank/DDBJ whole genome shotgun (WGS) entry which is preliminary data.</text>
</comment>
<dbReference type="GO" id="GO:0004252">
    <property type="term" value="F:serine-type endopeptidase activity"/>
    <property type="evidence" value="ECO:0007669"/>
    <property type="project" value="InterPro"/>
</dbReference>
<dbReference type="GO" id="GO:0012505">
    <property type="term" value="C:endomembrane system"/>
    <property type="evidence" value="ECO:0007669"/>
    <property type="project" value="UniProtKB-ARBA"/>
</dbReference>
<evidence type="ECO:0000256" key="11">
    <source>
        <dbReference type="SAM" id="MobiDB-lite"/>
    </source>
</evidence>
<dbReference type="InterPro" id="IPR022764">
    <property type="entry name" value="Peptidase_S54_rhomboid_dom"/>
</dbReference>
<name>A0A7J7MI83_9MAGN</name>
<dbReference type="GO" id="GO:0006508">
    <property type="term" value="P:proteolysis"/>
    <property type="evidence" value="ECO:0007669"/>
    <property type="project" value="UniProtKB-KW"/>
</dbReference>
<evidence type="ECO:0000256" key="9">
    <source>
        <dbReference type="ARBA" id="ARBA00023136"/>
    </source>
</evidence>
<organism evidence="13 14">
    <name type="scientific">Kingdonia uniflora</name>
    <dbReference type="NCBI Taxonomy" id="39325"/>
    <lineage>
        <taxon>Eukaryota</taxon>
        <taxon>Viridiplantae</taxon>
        <taxon>Streptophyta</taxon>
        <taxon>Embryophyta</taxon>
        <taxon>Tracheophyta</taxon>
        <taxon>Spermatophyta</taxon>
        <taxon>Magnoliopsida</taxon>
        <taxon>Ranunculales</taxon>
        <taxon>Circaeasteraceae</taxon>
        <taxon>Kingdonia</taxon>
    </lineage>
</organism>
<feature type="transmembrane region" description="Helical" evidence="10">
    <location>
        <begin position="148"/>
        <end position="169"/>
    </location>
</feature>
<dbReference type="AlphaFoldDB" id="A0A7J7MI83"/>
<dbReference type="Gene3D" id="1.20.1540.10">
    <property type="entry name" value="Rhomboid-like"/>
    <property type="match status" value="1"/>
</dbReference>